<dbReference type="PANTHER" id="PTHR33360">
    <property type="entry name" value="TRANSPOSASE FOR INSERTION SEQUENCE ELEMENT IS200"/>
    <property type="match status" value="1"/>
</dbReference>
<protein>
    <submittedName>
        <fullName evidence="2">Transposase IS200-family protein</fullName>
    </submittedName>
</protein>
<dbReference type="Gene3D" id="3.30.70.1290">
    <property type="entry name" value="Transposase IS200-like"/>
    <property type="match status" value="1"/>
</dbReference>
<dbReference type="NCBIfam" id="NF033573">
    <property type="entry name" value="transpos_IS200"/>
    <property type="match status" value="1"/>
</dbReference>
<dbReference type="GO" id="GO:0006313">
    <property type="term" value="P:DNA transposition"/>
    <property type="evidence" value="ECO:0007669"/>
    <property type="project" value="InterPro"/>
</dbReference>
<sequence length="135" mass="15654">MVCMTAGYSRSQTSVHFMGYHFIWCPKYRRPVLKGGVDARLAELIKEKATELDCKIIALEIMPDHVHMFIEAQPILSPNKIVGQIKGYSSRVLREEYKHLKTTLPTLWTRSYFVSTHGHISDSLIRKYIEEQKKS</sequence>
<evidence type="ECO:0000259" key="1">
    <source>
        <dbReference type="SMART" id="SM01321"/>
    </source>
</evidence>
<dbReference type="SUPFAM" id="SSF143422">
    <property type="entry name" value="Transposase IS200-like"/>
    <property type="match status" value="1"/>
</dbReference>
<comment type="caution">
    <text evidence="2">The sequence shown here is derived from an EMBL/GenBank/DDBJ whole genome shotgun (WGS) entry which is preliminary data.</text>
</comment>
<dbReference type="Proteomes" id="UP000034588">
    <property type="component" value="Unassembled WGS sequence"/>
</dbReference>
<name>A0A0G1W1F9_9BACT</name>
<evidence type="ECO:0000313" key="3">
    <source>
        <dbReference type="Proteomes" id="UP000034588"/>
    </source>
</evidence>
<dbReference type="GO" id="GO:0003677">
    <property type="term" value="F:DNA binding"/>
    <property type="evidence" value="ECO:0007669"/>
    <property type="project" value="InterPro"/>
</dbReference>
<dbReference type="GO" id="GO:0004803">
    <property type="term" value="F:transposase activity"/>
    <property type="evidence" value="ECO:0007669"/>
    <property type="project" value="InterPro"/>
</dbReference>
<reference evidence="2 3" key="1">
    <citation type="journal article" date="2015" name="Nature">
        <title>rRNA introns, odd ribosomes, and small enigmatic genomes across a large radiation of phyla.</title>
        <authorList>
            <person name="Brown C.T."/>
            <person name="Hug L.A."/>
            <person name="Thomas B.C."/>
            <person name="Sharon I."/>
            <person name="Castelle C.J."/>
            <person name="Singh A."/>
            <person name="Wilkins M.J."/>
            <person name="Williams K.H."/>
            <person name="Banfield J.F."/>
        </authorList>
    </citation>
    <scope>NUCLEOTIDE SEQUENCE [LARGE SCALE GENOMIC DNA]</scope>
</reference>
<proteinExistence type="predicted"/>
<dbReference type="EMBL" id="LCQD01000011">
    <property type="protein sequence ID" value="KKW12568.1"/>
    <property type="molecule type" value="Genomic_DNA"/>
</dbReference>
<evidence type="ECO:0000313" key="2">
    <source>
        <dbReference type="EMBL" id="KKW12568.1"/>
    </source>
</evidence>
<dbReference type="SMART" id="SM01321">
    <property type="entry name" value="Y1_Tnp"/>
    <property type="match status" value="1"/>
</dbReference>
<accession>A0A0G1W1F9</accession>
<dbReference type="AlphaFoldDB" id="A0A0G1W1F9"/>
<gene>
    <name evidence="2" type="ORF">UY48_C0011G0015</name>
</gene>
<organism evidence="2 3">
    <name type="scientific">Candidatus Gottesmanbacteria bacterium GW2011_GWB1_49_7</name>
    <dbReference type="NCBI Taxonomy" id="1618448"/>
    <lineage>
        <taxon>Bacteria</taxon>
        <taxon>Candidatus Gottesmaniibacteriota</taxon>
    </lineage>
</organism>
<dbReference type="InterPro" id="IPR002686">
    <property type="entry name" value="Transposase_17"/>
</dbReference>
<dbReference type="Pfam" id="PF01797">
    <property type="entry name" value="Y1_Tnp"/>
    <property type="match status" value="1"/>
</dbReference>
<feature type="domain" description="Transposase IS200-like" evidence="1">
    <location>
        <begin position="15"/>
        <end position="132"/>
    </location>
</feature>
<dbReference type="InterPro" id="IPR036515">
    <property type="entry name" value="Transposase_17_sf"/>
</dbReference>
<dbReference type="PANTHER" id="PTHR33360:SF2">
    <property type="entry name" value="TRANSPOSASE FOR INSERTION SEQUENCE ELEMENT IS200"/>
    <property type="match status" value="1"/>
</dbReference>